<evidence type="ECO:0000256" key="8">
    <source>
        <dbReference type="HAMAP-Rule" id="MF_00288"/>
    </source>
</evidence>
<feature type="binding site" evidence="8">
    <location>
        <position position="270"/>
    </location>
    <ligand>
        <name>Zn(2+)</name>
        <dbReference type="ChEBI" id="CHEBI:29105"/>
        <note>catalytic</note>
    </ligand>
</feature>
<comment type="cofactor">
    <cofactor evidence="8">
        <name>Zn(2+)</name>
        <dbReference type="ChEBI" id="CHEBI:29105"/>
    </cofactor>
    <text evidence="8">Binds 1 zinc ion per subunit.</text>
</comment>
<dbReference type="HAMAP" id="MF_00288">
    <property type="entry name" value="MetE"/>
    <property type="match status" value="1"/>
</dbReference>
<evidence type="ECO:0000256" key="1">
    <source>
        <dbReference type="ARBA" id="ARBA00007909"/>
    </source>
</evidence>
<dbReference type="PANTHER" id="PTHR30519">
    <property type="entry name" value="5-METHYLTETRAHYDROPTEROYLTRIGLUTAMATE--HOMOCYSTEINE METHYLTRANSFERASE"/>
    <property type="match status" value="1"/>
</dbReference>
<feature type="compositionally biased region" description="Basic and acidic residues" evidence="9">
    <location>
        <begin position="12"/>
        <end position="33"/>
    </location>
</feature>
<feature type="binding site" evidence="8">
    <location>
        <position position="331"/>
    </location>
    <ligand>
        <name>Zn(2+)</name>
        <dbReference type="ChEBI" id="CHEBI:29105"/>
        <note>catalytic</note>
    </ligand>
</feature>
<dbReference type="RefSeq" id="WP_144260145.1">
    <property type="nucleotide sequence ID" value="NZ_QMDX01000001.1"/>
</dbReference>
<dbReference type="FunCoup" id="A0A554NF96">
    <property type="interactions" value="74"/>
</dbReference>
<comment type="similarity">
    <text evidence="1 8">Belongs to the archaeal MetE family.</text>
</comment>
<dbReference type="Proteomes" id="UP000319894">
    <property type="component" value="Unassembled WGS sequence"/>
</dbReference>
<feature type="binding site" evidence="8">
    <location>
        <position position="248"/>
    </location>
    <ligand>
        <name>Zn(2+)</name>
        <dbReference type="ChEBI" id="CHEBI:29105"/>
        <note>catalytic</note>
    </ligand>
</feature>
<evidence type="ECO:0000256" key="5">
    <source>
        <dbReference type="ARBA" id="ARBA00022723"/>
    </source>
</evidence>
<dbReference type="Pfam" id="PF01717">
    <property type="entry name" value="Meth_synt_2"/>
    <property type="match status" value="1"/>
</dbReference>
<dbReference type="OrthoDB" id="17656at2157"/>
<evidence type="ECO:0000313" key="11">
    <source>
        <dbReference type="EMBL" id="TSD15670.1"/>
    </source>
</evidence>
<dbReference type="InParanoid" id="A0A554NF96"/>
<evidence type="ECO:0000256" key="6">
    <source>
        <dbReference type="ARBA" id="ARBA00022833"/>
    </source>
</evidence>
<dbReference type="EC" id="2.1.1.-" evidence="8"/>
<dbReference type="GO" id="GO:0032259">
    <property type="term" value="P:methylation"/>
    <property type="evidence" value="ECO:0007669"/>
    <property type="project" value="UniProtKB-KW"/>
</dbReference>
<evidence type="ECO:0000256" key="2">
    <source>
        <dbReference type="ARBA" id="ARBA00022603"/>
    </source>
</evidence>
<organism evidence="11 12">
    <name type="scientific">Haloglomus irregulare</name>
    <dbReference type="NCBI Taxonomy" id="2234134"/>
    <lineage>
        <taxon>Archaea</taxon>
        <taxon>Methanobacteriati</taxon>
        <taxon>Methanobacteriota</taxon>
        <taxon>Stenosarchaea group</taxon>
        <taxon>Halobacteria</taxon>
        <taxon>Halobacteriales</taxon>
        <taxon>Natronomonadaceae</taxon>
        <taxon>Haloglomus</taxon>
    </lineage>
</organism>
<feature type="region of interest" description="Disordered" evidence="9">
    <location>
        <begin position="1"/>
        <end position="33"/>
    </location>
</feature>
<dbReference type="InterPro" id="IPR038071">
    <property type="entry name" value="UROD/MetE-like_sf"/>
</dbReference>
<keyword evidence="5 8" id="KW-0479">Metal-binding</keyword>
<dbReference type="InterPro" id="IPR022921">
    <property type="entry name" value="MetE_arc"/>
</dbReference>
<dbReference type="CDD" id="cd03311">
    <property type="entry name" value="CIMS_C_terminal_like"/>
    <property type="match status" value="1"/>
</dbReference>
<comment type="function">
    <text evidence="8">Catalyzes the transfer of a methyl group to L-homocysteine resulting in methionine formation. The physiological methyl donor is unknown.</text>
</comment>
<evidence type="ECO:0000256" key="9">
    <source>
        <dbReference type="SAM" id="MobiDB-lite"/>
    </source>
</evidence>
<keyword evidence="3 8" id="KW-0028">Amino-acid biosynthesis</keyword>
<keyword evidence="6 8" id="KW-0862">Zinc</keyword>
<evidence type="ECO:0000259" key="10">
    <source>
        <dbReference type="Pfam" id="PF01717"/>
    </source>
</evidence>
<evidence type="ECO:0000256" key="7">
    <source>
        <dbReference type="ARBA" id="ARBA00023167"/>
    </source>
</evidence>
<dbReference type="NCBIfam" id="NF003317">
    <property type="entry name" value="PRK04326.1"/>
    <property type="match status" value="1"/>
</dbReference>
<protein>
    <recommendedName>
        <fullName evidence="8">Methionine synthase</fullName>
        <ecNumber evidence="8">2.1.1.-</ecNumber>
    </recommendedName>
    <alternativeName>
        <fullName evidence="8">Homocysteine methyltransferase</fullName>
    </alternativeName>
</protein>
<accession>A0A554NF96</accession>
<keyword evidence="4 8" id="KW-0808">Transferase</keyword>
<keyword evidence="2 8" id="KW-0489">Methyltransferase</keyword>
<dbReference type="AlphaFoldDB" id="A0A554NF96"/>
<dbReference type="Gene3D" id="3.20.20.210">
    <property type="match status" value="1"/>
</dbReference>
<dbReference type="GO" id="GO:0009086">
    <property type="term" value="P:methionine biosynthetic process"/>
    <property type="evidence" value="ECO:0007669"/>
    <property type="project" value="UniProtKB-UniRule"/>
</dbReference>
<dbReference type="GO" id="GO:0003871">
    <property type="term" value="F:5-methyltetrahydropteroyltriglutamate-homocysteine S-methyltransferase activity"/>
    <property type="evidence" value="ECO:0007669"/>
    <property type="project" value="InterPro"/>
</dbReference>
<dbReference type="UniPathway" id="UPA00051"/>
<evidence type="ECO:0000256" key="4">
    <source>
        <dbReference type="ARBA" id="ARBA00022679"/>
    </source>
</evidence>
<gene>
    <name evidence="8" type="primary">metE</name>
    <name evidence="11" type="ORF">DP107_00315</name>
</gene>
<dbReference type="EMBL" id="QMDX01000001">
    <property type="protein sequence ID" value="TSD15670.1"/>
    <property type="molecule type" value="Genomic_DNA"/>
</dbReference>
<dbReference type="InterPro" id="IPR002629">
    <property type="entry name" value="Met_Synth_C/arc"/>
</dbReference>
<evidence type="ECO:0000256" key="3">
    <source>
        <dbReference type="ARBA" id="ARBA00022605"/>
    </source>
</evidence>
<dbReference type="SUPFAM" id="SSF51726">
    <property type="entry name" value="UROD/MetE-like"/>
    <property type="match status" value="1"/>
</dbReference>
<feature type="domain" description="Cobalamin-independent methionine synthase MetE C-terminal/archaeal" evidence="10">
    <location>
        <begin position="40"/>
        <end position="352"/>
    </location>
</feature>
<keyword evidence="12" id="KW-1185">Reference proteome</keyword>
<comment type="caution">
    <text evidence="11">The sequence shown here is derived from an EMBL/GenBank/DDBJ whole genome shotgun (WGS) entry which is preliminary data.</text>
</comment>
<evidence type="ECO:0000313" key="12">
    <source>
        <dbReference type="Proteomes" id="UP000319894"/>
    </source>
</evidence>
<sequence>MTDGWPEVGDGGTRRTAADGGADVREQFRPDDHSNDHFLLTTVVGSYPKPKWLNRAEELVEDDEYDFGEDHLTEAHDDAARLITREHERAGLDVVVDGEMRRNEMVEYFAHRIDGYEFNGPVKVWGHNYFDKPSVVDEVSYGEQWLVEEFEFTDGVASHPVKVPITGPYTLANWSFNEHYDDEETLAYELADLVNEEVEALVEAGARYIQIDEPALATTPDDHAIVGECLERIVEDVPADVRLGLHVCYGDYSRIYPEVLDFPVHEFDLELANGEYEQVPVFQDPEFTKDLALGVVDAHTAEVEPVEVIKENIKKGFEIVPPERLTISPDCGLKLLPRDVAYGKTRNMVQAVREVEAELDAGEIDVGFAAAPADD</sequence>
<reference evidence="11 12" key="1">
    <citation type="submission" date="2018-06" db="EMBL/GenBank/DDBJ databases">
        <title>Natronomonas sp. F16-60 a new haloarchaeon isolated from a solar saltern of Isla Cristina, Huelva, Spain.</title>
        <authorList>
            <person name="Duran-Viseras A."/>
            <person name="Sanchez-Porro C."/>
            <person name="Ventosa A."/>
        </authorList>
    </citation>
    <scope>NUCLEOTIDE SEQUENCE [LARGE SCALE GENOMIC DNA]</scope>
    <source>
        <strain evidence="11 12">F16-60</strain>
    </source>
</reference>
<proteinExistence type="inferred from homology"/>
<comment type="pathway">
    <text evidence="8">Amino-acid biosynthesis; L-methionine biosynthesis via de novo pathway.</text>
</comment>
<keyword evidence="7 8" id="KW-0486">Methionine biosynthesis</keyword>
<feature type="binding site" evidence="8">
    <location>
        <position position="246"/>
    </location>
    <ligand>
        <name>Zn(2+)</name>
        <dbReference type="ChEBI" id="CHEBI:29105"/>
        <note>catalytic</note>
    </ligand>
</feature>
<name>A0A554NF96_9EURY</name>
<dbReference type="GO" id="GO:0008270">
    <property type="term" value="F:zinc ion binding"/>
    <property type="evidence" value="ECO:0007669"/>
    <property type="project" value="InterPro"/>
</dbReference>